<dbReference type="Gene3D" id="3.50.7.10">
    <property type="entry name" value="GroEL"/>
    <property type="match status" value="1"/>
</dbReference>
<sequence>MAKQLIYGEDARKALQRGIDQLADTVKVTIGPKGRNVVLDKKYGAPLITNDGVTIAKEIELDDPYENMGAQLVKEVATKTNDVAGDGTTTATVLAQAFVREGLKNVAAGANPMVMRRGISKAVNAAVEAIAKNSKAVDGSNDIARVGAISSSDDEIGQLIAEAMEKVSTDGVITVEESKTAETYSEVVEGMQFDRGYVTPYMCTDTEKMEANLDDALVLITDKKLSNIQELLPILEQVVKSGKKLLLIAEDIEGEALSTLIVNRLRGTFTCVAVKAPGFGDRRKDMLRDIAILTGGTVISEEIGIELKDATMDMLGSARQIKVTKETTTIVDGAGDKQDIANRVAEIRGAIERTTSDFDREKLQERLAKLAGGVAVIKVGAATETEMKEKKLRIEDALNATRAAVEEGIVAGGGVAYVNAIAAVEALAETAEGDEKTGMQIVARGLEAPMAQIAINAGIEGAIVVDKVKNSGKVGYGFDAATETYGDMITNGIVDPTKVNRSALQNAASVASMVLTTESLVADKKEPVAPAPAAPDMGGMY</sequence>
<feature type="binding site" evidence="6">
    <location>
        <begin position="86"/>
        <end position="90"/>
    </location>
    <ligand>
        <name>ATP</name>
        <dbReference type="ChEBI" id="CHEBI:30616"/>
    </ligand>
</feature>
<keyword evidence="10" id="KW-1185">Reference proteome</keyword>
<dbReference type="SUPFAM" id="SSF54849">
    <property type="entry name" value="GroEL-intermediate domain like"/>
    <property type="match status" value="1"/>
</dbReference>
<feature type="binding site" evidence="6">
    <location>
        <begin position="479"/>
        <end position="481"/>
    </location>
    <ligand>
        <name>ATP</name>
        <dbReference type="ChEBI" id="CHEBI:30616"/>
    </ligand>
</feature>
<evidence type="ECO:0000313" key="10">
    <source>
        <dbReference type="Proteomes" id="UP000606499"/>
    </source>
</evidence>
<protein>
    <recommendedName>
        <fullName evidence="6">Chaperonin GroEL</fullName>
        <ecNumber evidence="6">5.6.1.7</ecNumber>
    </recommendedName>
    <alternativeName>
        <fullName evidence="6">60 kDa chaperonin</fullName>
    </alternativeName>
    <alternativeName>
        <fullName evidence="6">Chaperonin-60</fullName>
        <shortName evidence="6">Cpn60</shortName>
    </alternativeName>
</protein>
<dbReference type="NCBIfam" id="NF000592">
    <property type="entry name" value="PRK00013.1"/>
    <property type="match status" value="1"/>
</dbReference>
<dbReference type="AlphaFoldDB" id="A0A923RUM2"/>
<comment type="similarity">
    <text evidence="1 6 7">Belongs to the chaperonin (HSP60) family.</text>
</comment>
<evidence type="ECO:0000256" key="5">
    <source>
        <dbReference type="ARBA" id="ARBA00023235"/>
    </source>
</evidence>
<evidence type="ECO:0000313" key="9">
    <source>
        <dbReference type="EMBL" id="MBC5724092.1"/>
    </source>
</evidence>
<dbReference type="InterPro" id="IPR018370">
    <property type="entry name" value="Chaperonin_Cpn60_CS"/>
</dbReference>
<dbReference type="PROSITE" id="PS00296">
    <property type="entry name" value="CHAPERONINS_CPN60"/>
    <property type="match status" value="1"/>
</dbReference>
<comment type="function">
    <text evidence="6 8">Together with its co-chaperonin GroES, plays an essential role in assisting protein folding. The GroEL-GroES system forms a nano-cage that allows encapsulation of the non-native substrate proteins and provides a physical environment optimized to promote and accelerate protein folding.</text>
</comment>
<evidence type="ECO:0000256" key="8">
    <source>
        <dbReference type="RuleBase" id="RU000419"/>
    </source>
</evidence>
<dbReference type="NCBIfam" id="NF009487">
    <property type="entry name" value="PRK12849.1"/>
    <property type="match status" value="1"/>
</dbReference>
<dbReference type="NCBIfam" id="NF009488">
    <property type="entry name" value="PRK12850.1"/>
    <property type="match status" value="1"/>
</dbReference>
<keyword evidence="2 6" id="KW-0547">Nucleotide-binding</keyword>
<feature type="binding site" evidence="6">
    <location>
        <position position="495"/>
    </location>
    <ligand>
        <name>ATP</name>
        <dbReference type="ChEBI" id="CHEBI:30616"/>
    </ligand>
</feature>
<accession>A0A923RUM2</accession>
<dbReference type="SUPFAM" id="SSF52029">
    <property type="entry name" value="GroEL apical domain-like"/>
    <property type="match status" value="1"/>
</dbReference>
<feature type="binding site" evidence="6">
    <location>
        <begin position="29"/>
        <end position="32"/>
    </location>
    <ligand>
        <name>ATP</name>
        <dbReference type="ChEBI" id="CHEBI:30616"/>
    </ligand>
</feature>
<dbReference type="Pfam" id="PF00118">
    <property type="entry name" value="Cpn60_TCP1"/>
    <property type="match status" value="1"/>
</dbReference>
<evidence type="ECO:0000256" key="2">
    <source>
        <dbReference type="ARBA" id="ARBA00022741"/>
    </source>
</evidence>
<dbReference type="GO" id="GO:0005737">
    <property type="term" value="C:cytoplasm"/>
    <property type="evidence" value="ECO:0007669"/>
    <property type="project" value="UniProtKB-SubCell"/>
</dbReference>
<evidence type="ECO:0000256" key="7">
    <source>
        <dbReference type="RuleBase" id="RU000418"/>
    </source>
</evidence>
<dbReference type="Gene3D" id="3.30.260.10">
    <property type="entry name" value="TCP-1-like chaperonin intermediate domain"/>
    <property type="match status" value="1"/>
</dbReference>
<keyword evidence="4 6" id="KW-0143">Chaperone</keyword>
<comment type="subunit">
    <text evidence="6 8">Forms a cylinder of 14 subunits composed of two heptameric rings stacked back-to-back. Interacts with the co-chaperonin GroES.</text>
</comment>
<dbReference type="EC" id="5.6.1.7" evidence="6"/>
<organism evidence="9 10">
    <name type="scientific">Agathobaculum faecis</name>
    <dbReference type="NCBI Taxonomy" id="2763013"/>
    <lineage>
        <taxon>Bacteria</taxon>
        <taxon>Bacillati</taxon>
        <taxon>Bacillota</taxon>
        <taxon>Clostridia</taxon>
        <taxon>Eubacteriales</taxon>
        <taxon>Butyricicoccaceae</taxon>
        <taxon>Agathobaculum</taxon>
    </lineage>
</organism>
<dbReference type="SUPFAM" id="SSF48592">
    <property type="entry name" value="GroEL equatorial domain-like"/>
    <property type="match status" value="1"/>
</dbReference>
<dbReference type="GO" id="GO:0051082">
    <property type="term" value="F:unfolded protein binding"/>
    <property type="evidence" value="ECO:0007669"/>
    <property type="project" value="UniProtKB-UniRule"/>
</dbReference>
<dbReference type="InterPro" id="IPR001844">
    <property type="entry name" value="Cpn60/GroEL"/>
</dbReference>
<dbReference type="FunFam" id="3.50.7.10:FF:000001">
    <property type="entry name" value="60 kDa chaperonin"/>
    <property type="match status" value="1"/>
</dbReference>
<dbReference type="Gene3D" id="1.10.560.10">
    <property type="entry name" value="GroEL-like equatorial domain"/>
    <property type="match status" value="1"/>
</dbReference>
<keyword evidence="5 6" id="KW-0413">Isomerase</keyword>
<dbReference type="Proteomes" id="UP000606499">
    <property type="component" value="Unassembled WGS sequence"/>
</dbReference>
<keyword evidence="3 6" id="KW-0067">ATP-binding</keyword>
<dbReference type="GO" id="GO:0140662">
    <property type="term" value="F:ATP-dependent protein folding chaperone"/>
    <property type="evidence" value="ECO:0007669"/>
    <property type="project" value="InterPro"/>
</dbReference>
<name>A0A923RUM2_9FIRM</name>
<dbReference type="CDD" id="cd03344">
    <property type="entry name" value="GroEL"/>
    <property type="match status" value="1"/>
</dbReference>
<feature type="binding site" evidence="6">
    <location>
        <position position="413"/>
    </location>
    <ligand>
        <name>ATP</name>
        <dbReference type="ChEBI" id="CHEBI:30616"/>
    </ligand>
</feature>
<evidence type="ECO:0000256" key="3">
    <source>
        <dbReference type="ARBA" id="ARBA00022840"/>
    </source>
</evidence>
<dbReference type="NCBIfam" id="TIGR02348">
    <property type="entry name" value="GroEL"/>
    <property type="match status" value="1"/>
</dbReference>
<dbReference type="GO" id="GO:0005524">
    <property type="term" value="F:ATP binding"/>
    <property type="evidence" value="ECO:0007669"/>
    <property type="project" value="UniProtKB-UniRule"/>
</dbReference>
<dbReference type="InterPro" id="IPR027413">
    <property type="entry name" value="GROEL-like_equatorial_sf"/>
</dbReference>
<gene>
    <name evidence="6 9" type="primary">groL</name>
    <name evidence="6" type="synonym">groEL</name>
    <name evidence="9" type="ORF">H8S45_01200</name>
</gene>
<reference evidence="9" key="1">
    <citation type="submission" date="2020-08" db="EMBL/GenBank/DDBJ databases">
        <title>Genome public.</title>
        <authorList>
            <person name="Liu C."/>
            <person name="Sun Q."/>
        </authorList>
    </citation>
    <scope>NUCLEOTIDE SEQUENCE</scope>
    <source>
        <strain evidence="9">NSJ-28</strain>
    </source>
</reference>
<dbReference type="RefSeq" id="WP_054325940.1">
    <property type="nucleotide sequence ID" value="NZ_JACOPL010000001.1"/>
</dbReference>
<dbReference type="InterPro" id="IPR027410">
    <property type="entry name" value="TCP-1-like_intermed_sf"/>
</dbReference>
<comment type="subcellular location">
    <subcellularLocation>
        <location evidence="6">Cytoplasm</location>
    </subcellularLocation>
</comment>
<evidence type="ECO:0000256" key="4">
    <source>
        <dbReference type="ARBA" id="ARBA00023186"/>
    </source>
</evidence>
<dbReference type="NCBIfam" id="NF009489">
    <property type="entry name" value="PRK12851.1"/>
    <property type="match status" value="1"/>
</dbReference>
<dbReference type="EMBL" id="JACOPL010000001">
    <property type="protein sequence ID" value="MBC5724092.1"/>
    <property type="molecule type" value="Genomic_DNA"/>
</dbReference>
<dbReference type="GO" id="GO:0042026">
    <property type="term" value="P:protein refolding"/>
    <property type="evidence" value="ECO:0007669"/>
    <property type="project" value="UniProtKB-UniRule"/>
</dbReference>
<dbReference type="HAMAP" id="MF_00600">
    <property type="entry name" value="CH60"/>
    <property type="match status" value="1"/>
</dbReference>
<comment type="caution">
    <text evidence="6">Lacks conserved residue(s) required for the propagation of feature annotation.</text>
</comment>
<dbReference type="GO" id="GO:0016853">
    <property type="term" value="F:isomerase activity"/>
    <property type="evidence" value="ECO:0007669"/>
    <property type="project" value="UniProtKB-KW"/>
</dbReference>
<dbReference type="PANTHER" id="PTHR45633">
    <property type="entry name" value="60 KDA HEAT SHOCK PROTEIN, MITOCHONDRIAL"/>
    <property type="match status" value="1"/>
</dbReference>
<comment type="caution">
    <text evidence="9">The sequence shown here is derived from an EMBL/GenBank/DDBJ whole genome shotgun (WGS) entry which is preliminary data.</text>
</comment>
<evidence type="ECO:0000256" key="1">
    <source>
        <dbReference type="ARBA" id="ARBA00006607"/>
    </source>
</evidence>
<keyword evidence="6" id="KW-0963">Cytoplasm</keyword>
<evidence type="ECO:0000256" key="6">
    <source>
        <dbReference type="HAMAP-Rule" id="MF_00600"/>
    </source>
</evidence>
<dbReference type="PRINTS" id="PR00298">
    <property type="entry name" value="CHAPERONIN60"/>
</dbReference>
<dbReference type="InterPro" id="IPR027409">
    <property type="entry name" value="GroEL-like_apical_dom_sf"/>
</dbReference>
<dbReference type="InterPro" id="IPR002423">
    <property type="entry name" value="Cpn60/GroEL/TCP-1"/>
</dbReference>
<proteinExistence type="inferred from homology"/>